<protein>
    <submittedName>
        <fullName evidence="3">Transcriptional regulator</fullName>
    </submittedName>
</protein>
<evidence type="ECO:0000313" key="3">
    <source>
        <dbReference type="EMBL" id="EAL6104003.1"/>
    </source>
</evidence>
<dbReference type="EMBL" id="AACPRT010000020">
    <property type="protein sequence ID" value="EAL6104003.1"/>
    <property type="molecule type" value="Genomic_DNA"/>
</dbReference>
<dbReference type="GO" id="GO:0003677">
    <property type="term" value="F:DNA binding"/>
    <property type="evidence" value="ECO:0007669"/>
    <property type="project" value="InterPro"/>
</dbReference>
<evidence type="ECO:0000313" key="4">
    <source>
        <dbReference type="EMBL" id="EAL6876883.1"/>
    </source>
</evidence>
<dbReference type="AlphaFoldDB" id="A0A5T1NQU0"/>
<dbReference type="EMBL" id="AACQHX010000001">
    <property type="protein sequence ID" value="EAL6876883.1"/>
    <property type="molecule type" value="Genomic_DNA"/>
</dbReference>
<proteinExistence type="predicted"/>
<sequence>MTAQEIKEFCKEQGLTYKQLGELIGMTEPSVKTALSVDKISNQIEASINLLKKIKEQEQELKEFRALKEILINLTKSDK</sequence>
<gene>
    <name evidence="3" type="ORF">CYC04_05580</name>
    <name evidence="4" type="ORF">DSX21_01615</name>
    <name evidence="2" type="ORF">E5B80_07535</name>
</gene>
<name>A0A5T1NQU0_CAMCO</name>
<organism evidence="3">
    <name type="scientific">Campylobacter coli</name>
    <dbReference type="NCBI Taxonomy" id="195"/>
    <lineage>
        <taxon>Bacteria</taxon>
        <taxon>Pseudomonadati</taxon>
        <taxon>Campylobacterota</taxon>
        <taxon>Epsilonproteobacteria</taxon>
        <taxon>Campylobacterales</taxon>
        <taxon>Campylobacteraceae</taxon>
        <taxon>Campylobacter</taxon>
    </lineage>
</organism>
<reference evidence="4" key="2">
    <citation type="submission" date="2018-07" db="EMBL/GenBank/DDBJ databases">
        <authorList>
            <consortium name="NARMS: The National Antimicrobial Resistance Monitoring System"/>
        </authorList>
    </citation>
    <scope>NUCLEOTIDE SEQUENCE</scope>
    <source>
        <strain evidence="4">CVM N17C543</strain>
        <strain evidence="2">FSIS11918609</strain>
    </source>
</reference>
<accession>A0A5T1NQU0</accession>
<dbReference type="EMBL" id="AACCAN010000017">
    <property type="protein sequence ID" value="EAJ9572235.1"/>
    <property type="molecule type" value="Genomic_DNA"/>
</dbReference>
<feature type="coiled-coil region" evidence="1">
    <location>
        <begin position="37"/>
        <end position="74"/>
    </location>
</feature>
<dbReference type="SUPFAM" id="SSF47413">
    <property type="entry name" value="lambda repressor-like DNA-binding domains"/>
    <property type="match status" value="1"/>
</dbReference>
<evidence type="ECO:0000313" key="2">
    <source>
        <dbReference type="EMBL" id="EAJ9572235.1"/>
    </source>
</evidence>
<evidence type="ECO:0000256" key="1">
    <source>
        <dbReference type="SAM" id="Coils"/>
    </source>
</evidence>
<dbReference type="InterPro" id="IPR010982">
    <property type="entry name" value="Lambda_DNA-bd_dom_sf"/>
</dbReference>
<keyword evidence="1" id="KW-0175">Coiled coil</keyword>
<reference evidence="3" key="1">
    <citation type="submission" date="2018-07" db="EMBL/GenBank/DDBJ databases">
        <authorList>
            <consortium name="GenomeTrakr network: Whole genome sequencing for foodborne pathogen traceback"/>
        </authorList>
    </citation>
    <scope>NUCLEOTIDE SEQUENCE</scope>
    <source>
        <strain evidence="3">NC_C3748</strain>
    </source>
</reference>
<comment type="caution">
    <text evidence="3">The sequence shown here is derived from an EMBL/GenBank/DDBJ whole genome shotgun (WGS) entry which is preliminary data.</text>
</comment>
<dbReference type="RefSeq" id="WP_057031293.1">
    <property type="nucleotide sequence ID" value="NZ_CATQIE010000005.1"/>
</dbReference>